<protein>
    <submittedName>
        <fullName evidence="1">Uncharacterized protein</fullName>
    </submittedName>
</protein>
<organism evidence="1 2">
    <name type="scientific">Gossypium arboreum</name>
    <name type="common">Tree cotton</name>
    <name type="synonym">Gossypium nanking</name>
    <dbReference type="NCBI Taxonomy" id="29729"/>
    <lineage>
        <taxon>Eukaryota</taxon>
        <taxon>Viridiplantae</taxon>
        <taxon>Streptophyta</taxon>
        <taxon>Embryophyta</taxon>
        <taxon>Tracheophyta</taxon>
        <taxon>Spermatophyta</taxon>
        <taxon>Magnoliopsida</taxon>
        <taxon>eudicotyledons</taxon>
        <taxon>Gunneridae</taxon>
        <taxon>Pentapetalae</taxon>
        <taxon>rosids</taxon>
        <taxon>malvids</taxon>
        <taxon>Malvales</taxon>
        <taxon>Malvaceae</taxon>
        <taxon>Malvoideae</taxon>
        <taxon>Gossypium</taxon>
    </lineage>
</organism>
<keyword evidence="2" id="KW-1185">Reference proteome</keyword>
<dbReference type="AlphaFoldDB" id="A0A0B0Q0D3"/>
<proteinExistence type="predicted"/>
<sequence>MNIVTMLTHSALAHINSYISYQHIYFTFN</sequence>
<accession>A0A0B0Q0D3</accession>
<reference evidence="2" key="1">
    <citation type="submission" date="2014-09" db="EMBL/GenBank/DDBJ databases">
        <authorList>
            <person name="Mudge J."/>
            <person name="Ramaraj T."/>
            <person name="Lindquist I.E."/>
            <person name="Bharti A.K."/>
            <person name="Sundararajan A."/>
            <person name="Cameron C.T."/>
            <person name="Woodward J.E."/>
            <person name="May G.D."/>
            <person name="Brubaker C."/>
            <person name="Broadhvest J."/>
            <person name="Wilkins T.A."/>
        </authorList>
    </citation>
    <scope>NUCLEOTIDE SEQUENCE</scope>
    <source>
        <strain evidence="2">cv. AKA8401</strain>
    </source>
</reference>
<dbReference type="EMBL" id="KN448616">
    <property type="protein sequence ID" value="KHG29221.1"/>
    <property type="molecule type" value="Genomic_DNA"/>
</dbReference>
<gene>
    <name evidence="1" type="ORF">F383_12562</name>
</gene>
<dbReference type="Proteomes" id="UP000032142">
    <property type="component" value="Unassembled WGS sequence"/>
</dbReference>
<evidence type="ECO:0000313" key="2">
    <source>
        <dbReference type="Proteomes" id="UP000032142"/>
    </source>
</evidence>
<evidence type="ECO:0000313" key="1">
    <source>
        <dbReference type="EMBL" id="KHG29221.1"/>
    </source>
</evidence>
<name>A0A0B0Q0D3_GOSAR</name>